<dbReference type="EMBL" id="KN832974">
    <property type="protein sequence ID" value="KIM89708.1"/>
    <property type="molecule type" value="Genomic_DNA"/>
</dbReference>
<evidence type="ECO:0000313" key="1">
    <source>
        <dbReference type="EMBL" id="KIM89708.1"/>
    </source>
</evidence>
<gene>
    <name evidence="1" type="ORF">PILCRDRAFT_194109</name>
</gene>
<proteinExistence type="predicted"/>
<keyword evidence="2" id="KW-1185">Reference proteome</keyword>
<sequence length="103" mass="11358">MQPPAFHQIRVLVVSGVPFSAQVFQFDLCSSKKINVMIEVFPSYLLLFSVSLSWRDSEKRVQPVEHECGGSLGADGRENVAVLTSHRLPSVKVESQVQSSAVN</sequence>
<dbReference type="InParanoid" id="A0A0C3BT52"/>
<dbReference type="HOGENOM" id="CLU_2264720_0_0_1"/>
<name>A0A0C3BT52_PILCF</name>
<organism evidence="1 2">
    <name type="scientific">Piloderma croceum (strain F 1598)</name>
    <dbReference type="NCBI Taxonomy" id="765440"/>
    <lineage>
        <taxon>Eukaryota</taxon>
        <taxon>Fungi</taxon>
        <taxon>Dikarya</taxon>
        <taxon>Basidiomycota</taxon>
        <taxon>Agaricomycotina</taxon>
        <taxon>Agaricomycetes</taxon>
        <taxon>Agaricomycetidae</taxon>
        <taxon>Atheliales</taxon>
        <taxon>Atheliaceae</taxon>
        <taxon>Piloderma</taxon>
    </lineage>
</organism>
<accession>A0A0C3BT52</accession>
<evidence type="ECO:0000313" key="2">
    <source>
        <dbReference type="Proteomes" id="UP000054166"/>
    </source>
</evidence>
<reference evidence="2" key="2">
    <citation type="submission" date="2015-01" db="EMBL/GenBank/DDBJ databases">
        <title>Evolutionary Origins and Diversification of the Mycorrhizal Mutualists.</title>
        <authorList>
            <consortium name="DOE Joint Genome Institute"/>
            <consortium name="Mycorrhizal Genomics Consortium"/>
            <person name="Kohler A."/>
            <person name="Kuo A."/>
            <person name="Nagy L.G."/>
            <person name="Floudas D."/>
            <person name="Copeland A."/>
            <person name="Barry K.W."/>
            <person name="Cichocki N."/>
            <person name="Veneault-Fourrey C."/>
            <person name="LaButti K."/>
            <person name="Lindquist E.A."/>
            <person name="Lipzen A."/>
            <person name="Lundell T."/>
            <person name="Morin E."/>
            <person name="Murat C."/>
            <person name="Riley R."/>
            <person name="Ohm R."/>
            <person name="Sun H."/>
            <person name="Tunlid A."/>
            <person name="Henrissat B."/>
            <person name="Grigoriev I.V."/>
            <person name="Hibbett D.S."/>
            <person name="Martin F."/>
        </authorList>
    </citation>
    <scope>NUCLEOTIDE SEQUENCE [LARGE SCALE GENOMIC DNA]</scope>
    <source>
        <strain evidence="2">F 1598</strain>
    </source>
</reference>
<reference evidence="1 2" key="1">
    <citation type="submission" date="2014-04" db="EMBL/GenBank/DDBJ databases">
        <authorList>
            <consortium name="DOE Joint Genome Institute"/>
            <person name="Kuo A."/>
            <person name="Tarkka M."/>
            <person name="Buscot F."/>
            <person name="Kohler A."/>
            <person name="Nagy L.G."/>
            <person name="Floudas D."/>
            <person name="Copeland A."/>
            <person name="Barry K.W."/>
            <person name="Cichocki N."/>
            <person name="Veneault-Fourrey C."/>
            <person name="LaButti K."/>
            <person name="Lindquist E.A."/>
            <person name="Lipzen A."/>
            <person name="Lundell T."/>
            <person name="Morin E."/>
            <person name="Murat C."/>
            <person name="Sun H."/>
            <person name="Tunlid A."/>
            <person name="Henrissat B."/>
            <person name="Grigoriev I.V."/>
            <person name="Hibbett D.S."/>
            <person name="Martin F."/>
            <person name="Nordberg H.P."/>
            <person name="Cantor M.N."/>
            <person name="Hua S.X."/>
        </authorList>
    </citation>
    <scope>NUCLEOTIDE SEQUENCE [LARGE SCALE GENOMIC DNA]</scope>
    <source>
        <strain evidence="1 2">F 1598</strain>
    </source>
</reference>
<dbReference type="AlphaFoldDB" id="A0A0C3BT52"/>
<protein>
    <submittedName>
        <fullName evidence="1">Uncharacterized protein</fullName>
    </submittedName>
</protein>
<dbReference type="Proteomes" id="UP000054166">
    <property type="component" value="Unassembled WGS sequence"/>
</dbReference>